<evidence type="ECO:0000313" key="3">
    <source>
        <dbReference type="Proteomes" id="UP000246018"/>
    </source>
</evidence>
<dbReference type="InterPro" id="IPR016032">
    <property type="entry name" value="Sig_transdc_resp-reg_C-effctor"/>
</dbReference>
<proteinExistence type="predicted"/>
<name>A0A2T8FFA5_9ACTN</name>
<feature type="domain" description="HTH luxR-type" evidence="1">
    <location>
        <begin position="258"/>
        <end position="314"/>
    </location>
</feature>
<dbReference type="GO" id="GO:0006355">
    <property type="term" value="P:regulation of DNA-templated transcription"/>
    <property type="evidence" value="ECO:0007669"/>
    <property type="project" value="InterPro"/>
</dbReference>
<dbReference type="AlphaFoldDB" id="A0A2T8FFA5"/>
<evidence type="ECO:0000259" key="1">
    <source>
        <dbReference type="SMART" id="SM00421"/>
    </source>
</evidence>
<keyword evidence="2" id="KW-0238">DNA-binding</keyword>
<dbReference type="InterPro" id="IPR000792">
    <property type="entry name" value="Tscrpt_reg_LuxR_C"/>
</dbReference>
<dbReference type="Proteomes" id="UP000246018">
    <property type="component" value="Unassembled WGS sequence"/>
</dbReference>
<sequence length="320" mass="34721">MATAFGLPAAMEDLYRRVHPGSGRPVAEVAHSLVVEPDQLLADLAPLLATDIVRVERGILQVASPVEAVSRYVASQAALVSEAAQELTRVSRALPVLAELRGGDPQAQGAMPLDGEVYEGGNVPQMLAQWIQESSGDLCFLRPDQWRLPTESEMARVVNDAIRKGRVVRTIYPLAALQEAPAVLLGRASIGEQIRVLPEVPTRLAIIGASRGLLPDPLGVGTERRMALRQSALVQLMIRYFDLLWENAHAVPALDRGEARPDLRRLLLGQLAAGAKDEQIARTLGLSLRTVRRRVAALMVELGADTRFQAGVEAARRGWI</sequence>
<dbReference type="EMBL" id="QDGZ01000001">
    <property type="protein sequence ID" value="PVG84401.1"/>
    <property type="molecule type" value="Genomic_DNA"/>
</dbReference>
<accession>A0A2T8FFA5</accession>
<evidence type="ECO:0000313" key="2">
    <source>
        <dbReference type="EMBL" id="PVG84401.1"/>
    </source>
</evidence>
<dbReference type="Gene3D" id="1.10.10.10">
    <property type="entry name" value="Winged helix-like DNA-binding domain superfamily/Winged helix DNA-binding domain"/>
    <property type="match status" value="1"/>
</dbReference>
<comment type="caution">
    <text evidence="2">The sequence shown here is derived from an EMBL/GenBank/DDBJ whole genome shotgun (WGS) entry which is preliminary data.</text>
</comment>
<organism evidence="2 3">
    <name type="scientific">Nocardioides gansuensis</name>
    <dbReference type="NCBI Taxonomy" id="2138300"/>
    <lineage>
        <taxon>Bacteria</taxon>
        <taxon>Bacillati</taxon>
        <taxon>Actinomycetota</taxon>
        <taxon>Actinomycetes</taxon>
        <taxon>Propionibacteriales</taxon>
        <taxon>Nocardioidaceae</taxon>
        <taxon>Nocardioides</taxon>
    </lineage>
</organism>
<reference evidence="2 3" key="1">
    <citation type="submission" date="2018-04" db="EMBL/GenBank/DDBJ databases">
        <title>Genome of Nocardioides gansuensis WSJ-1.</title>
        <authorList>
            <person name="Wu S."/>
            <person name="Wang G."/>
        </authorList>
    </citation>
    <scope>NUCLEOTIDE SEQUENCE [LARGE SCALE GENOMIC DNA]</scope>
    <source>
        <strain evidence="2 3">WSJ-1</strain>
    </source>
</reference>
<dbReference type="InterPro" id="IPR036388">
    <property type="entry name" value="WH-like_DNA-bd_sf"/>
</dbReference>
<gene>
    <name evidence="2" type="ORF">DDE18_01930</name>
</gene>
<dbReference type="GO" id="GO:0003677">
    <property type="term" value="F:DNA binding"/>
    <property type="evidence" value="ECO:0007669"/>
    <property type="project" value="UniProtKB-KW"/>
</dbReference>
<dbReference type="SUPFAM" id="SSF46894">
    <property type="entry name" value="C-terminal effector domain of the bipartite response regulators"/>
    <property type="match status" value="1"/>
</dbReference>
<protein>
    <submittedName>
        <fullName evidence="2">DNA-binding response regulator</fullName>
    </submittedName>
</protein>
<dbReference type="SMART" id="SM00421">
    <property type="entry name" value="HTH_LUXR"/>
    <property type="match status" value="1"/>
</dbReference>
<keyword evidence="3" id="KW-1185">Reference proteome</keyword>